<comment type="caution">
    <text evidence="1">The sequence shown here is derived from an EMBL/GenBank/DDBJ whole genome shotgun (WGS) entry which is preliminary data.</text>
</comment>
<evidence type="ECO:0000313" key="1">
    <source>
        <dbReference type="EMBL" id="KIE44502.1"/>
    </source>
</evidence>
<accession>A0A0C1QU51</accession>
<dbReference type="Proteomes" id="UP000031366">
    <property type="component" value="Unassembled WGS sequence"/>
</dbReference>
<dbReference type="OrthoDB" id="1936781at2"/>
<protein>
    <submittedName>
        <fullName evidence="1">Uncharacterized protein</fullName>
    </submittedName>
</protein>
<sequence>MKLTNFLIGIIFVAVLIFPTKINQRTMIKAENHKNAYNEALDNATNDAAKELILVKDNFSLELIADGNKINYKKVNLNLEQSLWRFYNTLFLNLNIEKNFAKQKSLLDDIPIMMAIGYDGYYIYSWEEKYINDVLEITNEWSKKKQFFMVDEKYNIKIVFTLDDYVFIEDLNTGEIHQGKQESFINKYPDSCFGTKFEQVKYQVVNQMIKKDLEFYTYNNNNIAKKNGWKLKFNIPYWGDRAINEVAFIAFYQGKELVSQKKYNTYGFGTARIVKRDPIYGYEIDGHKLYSKNKIGTNTTNFYNEFEAAQNGYSPDPKYYK</sequence>
<dbReference type="AlphaFoldDB" id="A0A0C1QU51"/>
<reference evidence="1 2" key="1">
    <citation type="journal article" date="2015" name="Infect. Genet. Evol.">
        <title>Genomic sequences of six botulinum neurotoxin-producing strains representing three clostridial species illustrate the mobility and diversity of botulinum neurotoxin genes.</title>
        <authorList>
            <person name="Smith T.J."/>
            <person name="Hill K.K."/>
            <person name="Xie G."/>
            <person name="Foley B.T."/>
            <person name="Williamson C.H."/>
            <person name="Foster J.T."/>
            <person name="Johnson S.L."/>
            <person name="Chertkov O."/>
            <person name="Teshima H."/>
            <person name="Gibbons H.S."/>
            <person name="Johnsky L.A."/>
            <person name="Karavis M.A."/>
            <person name="Smith L.A."/>
        </authorList>
    </citation>
    <scope>NUCLEOTIDE SEQUENCE [LARGE SCALE GENOMIC DNA]</scope>
    <source>
        <strain evidence="1 2">CDC 2741</strain>
    </source>
</reference>
<name>A0A0C1QU51_9CLOT</name>
<dbReference type="RefSeq" id="WP_039635657.1">
    <property type="nucleotide sequence ID" value="NZ_AYSO01000020.1"/>
</dbReference>
<evidence type="ECO:0000313" key="2">
    <source>
        <dbReference type="Proteomes" id="UP000031366"/>
    </source>
</evidence>
<organism evidence="1 2">
    <name type="scientific">Clostridium argentinense CDC 2741</name>
    <dbReference type="NCBI Taxonomy" id="1418104"/>
    <lineage>
        <taxon>Bacteria</taxon>
        <taxon>Bacillati</taxon>
        <taxon>Bacillota</taxon>
        <taxon>Clostridia</taxon>
        <taxon>Eubacteriales</taxon>
        <taxon>Clostridiaceae</taxon>
        <taxon>Clostridium</taxon>
    </lineage>
</organism>
<keyword evidence="2" id="KW-1185">Reference proteome</keyword>
<gene>
    <name evidence="1" type="ORF">U732_51</name>
</gene>
<proteinExistence type="predicted"/>
<dbReference type="EMBL" id="AYSO01000020">
    <property type="protein sequence ID" value="KIE44502.1"/>
    <property type="molecule type" value="Genomic_DNA"/>
</dbReference>